<dbReference type="InterPro" id="IPR014710">
    <property type="entry name" value="RmlC-like_jellyroll"/>
</dbReference>
<proteinExistence type="predicted"/>
<dbReference type="EMBL" id="JAVRES010000007">
    <property type="protein sequence ID" value="MDT0436341.1"/>
    <property type="molecule type" value="Genomic_DNA"/>
</dbReference>
<dbReference type="RefSeq" id="WP_107461325.1">
    <property type="nucleotide sequence ID" value="NZ_JAVRES010000007.1"/>
</dbReference>
<organism evidence="2 3">
    <name type="scientific">Streptomyces doudnae</name>
    <dbReference type="NCBI Taxonomy" id="3075536"/>
    <lineage>
        <taxon>Bacteria</taxon>
        <taxon>Bacillati</taxon>
        <taxon>Actinomycetota</taxon>
        <taxon>Actinomycetes</taxon>
        <taxon>Kitasatosporales</taxon>
        <taxon>Streptomycetaceae</taxon>
        <taxon>Streptomyces</taxon>
    </lineage>
</organism>
<dbReference type="AlphaFoldDB" id="A0ABD5EP12"/>
<sequence>MEMKEFYYQDGLRVSVFNLDHEAVPYHFHNEVSDMVYCSRGQIAIELPEAGEVFTLHPGEVFQVPRTNKHRFVNGAPVGTHSRYVLLQIGAFDINFVPPAEGLAEKVADREATHVADAEVYIENREGDIRKLAEHFAVEKPEVLTEEEQGDVVQALRCFVDRGIAAEHPRAAVQP</sequence>
<evidence type="ECO:0000313" key="2">
    <source>
        <dbReference type="EMBL" id="MDT0436341.1"/>
    </source>
</evidence>
<dbReference type="Proteomes" id="UP001183535">
    <property type="component" value="Unassembled WGS sequence"/>
</dbReference>
<protein>
    <submittedName>
        <fullName evidence="2">Cupin domain-containing protein</fullName>
    </submittedName>
</protein>
<gene>
    <name evidence="2" type="ORF">RM877_16785</name>
</gene>
<dbReference type="Gene3D" id="2.60.120.10">
    <property type="entry name" value="Jelly Rolls"/>
    <property type="match status" value="1"/>
</dbReference>
<feature type="domain" description="Cupin type-2" evidence="1">
    <location>
        <begin position="22"/>
        <end position="74"/>
    </location>
</feature>
<comment type="caution">
    <text evidence="2">The sequence shown here is derived from an EMBL/GenBank/DDBJ whole genome shotgun (WGS) entry which is preliminary data.</text>
</comment>
<dbReference type="InterPro" id="IPR013096">
    <property type="entry name" value="Cupin_2"/>
</dbReference>
<name>A0ABD5EP12_9ACTN</name>
<dbReference type="CDD" id="cd02208">
    <property type="entry name" value="cupin_RmlC-like"/>
    <property type="match status" value="1"/>
</dbReference>
<accession>A0ABD5EP12</accession>
<dbReference type="SUPFAM" id="SSF51182">
    <property type="entry name" value="RmlC-like cupins"/>
    <property type="match status" value="1"/>
</dbReference>
<evidence type="ECO:0000259" key="1">
    <source>
        <dbReference type="Pfam" id="PF07883"/>
    </source>
</evidence>
<dbReference type="Pfam" id="PF07883">
    <property type="entry name" value="Cupin_2"/>
    <property type="match status" value="1"/>
</dbReference>
<evidence type="ECO:0000313" key="3">
    <source>
        <dbReference type="Proteomes" id="UP001183535"/>
    </source>
</evidence>
<reference evidence="3" key="1">
    <citation type="submission" date="2023-07" db="EMBL/GenBank/DDBJ databases">
        <title>30 novel species of actinomycetes from the DSMZ collection.</title>
        <authorList>
            <person name="Nouioui I."/>
        </authorList>
    </citation>
    <scope>NUCLEOTIDE SEQUENCE [LARGE SCALE GENOMIC DNA]</scope>
    <source>
        <strain evidence="3">DSM 41981</strain>
    </source>
</reference>
<dbReference type="InterPro" id="IPR011051">
    <property type="entry name" value="RmlC_Cupin_sf"/>
</dbReference>
<keyword evidence="3" id="KW-1185">Reference proteome</keyword>